<evidence type="ECO:0000259" key="2">
    <source>
        <dbReference type="PROSITE" id="PS50943"/>
    </source>
</evidence>
<organism evidence="3 4">
    <name type="scientific">Pseudomonas capsici</name>
    <dbReference type="NCBI Taxonomy" id="2810614"/>
    <lineage>
        <taxon>Bacteria</taxon>
        <taxon>Pseudomonadati</taxon>
        <taxon>Pseudomonadota</taxon>
        <taxon>Gammaproteobacteria</taxon>
        <taxon>Pseudomonadales</taxon>
        <taxon>Pseudomonadaceae</taxon>
        <taxon>Pseudomonas</taxon>
    </lineage>
</organism>
<dbReference type="InterPro" id="IPR010982">
    <property type="entry name" value="Lambda_DNA-bd_dom_sf"/>
</dbReference>
<name>A0ABT3BWB5_9PSED</name>
<keyword evidence="1" id="KW-0238">DNA-binding</keyword>
<dbReference type="Proteomes" id="UP001207294">
    <property type="component" value="Unassembled WGS sequence"/>
</dbReference>
<dbReference type="PANTHER" id="PTHR46797">
    <property type="entry name" value="HTH-TYPE TRANSCRIPTIONAL REGULATOR"/>
    <property type="match status" value="1"/>
</dbReference>
<sequence length="114" mass="12917">MASSLGMTIGARRRELGMSLERLAELTDSSKSYLWELENRDKPNPSVDKVNKIALALNLTPETLLGSATEISPGEETDSAFFRKYQALEESDKKRLRKIVDAWWEDDDGEKPKE</sequence>
<proteinExistence type="predicted"/>
<evidence type="ECO:0000313" key="4">
    <source>
        <dbReference type="Proteomes" id="UP001207294"/>
    </source>
</evidence>
<protein>
    <submittedName>
        <fullName evidence="3">Helix-turn-helix domain-containing protein</fullName>
    </submittedName>
</protein>
<keyword evidence="4" id="KW-1185">Reference proteome</keyword>
<dbReference type="SMART" id="SM00530">
    <property type="entry name" value="HTH_XRE"/>
    <property type="match status" value="1"/>
</dbReference>
<dbReference type="SUPFAM" id="SSF47413">
    <property type="entry name" value="lambda repressor-like DNA-binding domains"/>
    <property type="match status" value="1"/>
</dbReference>
<gene>
    <name evidence="3" type="ORF">OH718_10970</name>
</gene>
<evidence type="ECO:0000256" key="1">
    <source>
        <dbReference type="ARBA" id="ARBA00023125"/>
    </source>
</evidence>
<dbReference type="CDD" id="cd00093">
    <property type="entry name" value="HTH_XRE"/>
    <property type="match status" value="1"/>
</dbReference>
<reference evidence="3 4" key="1">
    <citation type="submission" date="2022-10" db="EMBL/GenBank/DDBJ databases">
        <title>Characterization of Pseudomonas capsici strains from pepper and tomato in Georgia.</title>
        <authorList>
            <person name="Zhao M."/>
            <person name="Dutta B."/>
        </authorList>
    </citation>
    <scope>NUCLEOTIDE SEQUENCE [LARGE SCALE GENOMIC DNA]</scope>
    <source>
        <strain evidence="3 4">Pc20-5</strain>
    </source>
</reference>
<feature type="domain" description="HTH cro/C1-type" evidence="2">
    <location>
        <begin position="9"/>
        <end position="64"/>
    </location>
</feature>
<dbReference type="PANTHER" id="PTHR46797:SF1">
    <property type="entry name" value="METHYLPHOSPHONATE SYNTHASE"/>
    <property type="match status" value="1"/>
</dbReference>
<dbReference type="InterPro" id="IPR050807">
    <property type="entry name" value="TransReg_Diox_bact_type"/>
</dbReference>
<dbReference type="GeneID" id="93564195"/>
<dbReference type="EMBL" id="JAOXML010000007">
    <property type="protein sequence ID" value="MCV4377114.1"/>
    <property type="molecule type" value="Genomic_DNA"/>
</dbReference>
<dbReference type="InterPro" id="IPR001387">
    <property type="entry name" value="Cro/C1-type_HTH"/>
</dbReference>
<accession>A0ABT3BWB5</accession>
<dbReference type="Pfam" id="PF01381">
    <property type="entry name" value="HTH_3"/>
    <property type="match status" value="1"/>
</dbReference>
<dbReference type="PROSITE" id="PS50943">
    <property type="entry name" value="HTH_CROC1"/>
    <property type="match status" value="1"/>
</dbReference>
<comment type="caution">
    <text evidence="3">The sequence shown here is derived from an EMBL/GenBank/DDBJ whole genome shotgun (WGS) entry which is preliminary data.</text>
</comment>
<dbReference type="Gene3D" id="1.10.260.40">
    <property type="entry name" value="lambda repressor-like DNA-binding domains"/>
    <property type="match status" value="1"/>
</dbReference>
<dbReference type="RefSeq" id="WP_263943172.1">
    <property type="nucleotide sequence ID" value="NZ_JAFGZD010000030.1"/>
</dbReference>
<evidence type="ECO:0000313" key="3">
    <source>
        <dbReference type="EMBL" id="MCV4377114.1"/>
    </source>
</evidence>